<sequence>MSASPKLQGRTLSLDDVADLARGCAFLGSGGGGDPHTAFMEIEAALADGNVIELIDVTSLPDDAFLAPCGWIGAPTISAEKLPSGREALQGLRRLESISGRRVDAVLPVEVGGSNGLAALVLALRAGVPVVDCDGMGRAFPESQMVIFNIRGQKACPAILTDDKGNCVVLETVDNVSEERLARSVAVTLGGSCHLIEYSAFARDMKANALRGTISDALAIGRSIRIAREGGRDPFEALFDALKASRQFDKAGVLFDGKIVDLKRETRNGFSVGRAVIDAFGGGQRLEVEFKNENLIARLNGEVRALVPDIISILDRETAETIVTECLKYGQRVKVVGASAPQALRSPQALAVLGPDAFGLPGPYRSIAELNGW</sequence>
<feature type="domain" description="S-Me-THD-like C-terminal" evidence="2">
    <location>
        <begin position="175"/>
        <end position="366"/>
    </location>
</feature>
<comment type="caution">
    <text evidence="3">The sequence shown here is derived from an EMBL/GenBank/DDBJ whole genome shotgun (WGS) entry which is preliminary data.</text>
</comment>
<dbReference type="Gene3D" id="2.40.390.10">
    <property type="entry name" value="CV3147-like"/>
    <property type="match status" value="1"/>
</dbReference>
<dbReference type="SUPFAM" id="SSF160991">
    <property type="entry name" value="CV3147-like"/>
    <property type="match status" value="1"/>
</dbReference>
<reference evidence="4" key="1">
    <citation type="submission" date="2020-01" db="EMBL/GenBank/DDBJ databases">
        <title>'Steroidobacter agaridevorans' sp. nov., agar-degrading bacteria isolated from rhizosphere soils.</title>
        <authorList>
            <person name="Ikenaga M."/>
            <person name="Kataoka M."/>
            <person name="Murouchi A."/>
            <person name="Katsuragi S."/>
            <person name="Sakai M."/>
        </authorList>
    </citation>
    <scope>NUCLEOTIDE SEQUENCE [LARGE SCALE GENOMIC DNA]</scope>
    <source>
        <strain evidence="4">YU21-B</strain>
    </source>
</reference>
<gene>
    <name evidence="3" type="ORF">GCM10011487_04340</name>
</gene>
<dbReference type="InterPro" id="IPR048350">
    <property type="entry name" value="S-Me-THD-like_C"/>
</dbReference>
<protein>
    <recommendedName>
        <fullName evidence="5">DUF917 domain-containing protein</fullName>
    </recommendedName>
</protein>
<accession>A0A829Y5F1</accession>
<organism evidence="3 4">
    <name type="scientific">Steroidobacter agaridevorans</name>
    <dbReference type="NCBI Taxonomy" id="2695856"/>
    <lineage>
        <taxon>Bacteria</taxon>
        <taxon>Pseudomonadati</taxon>
        <taxon>Pseudomonadota</taxon>
        <taxon>Gammaproteobacteria</taxon>
        <taxon>Steroidobacterales</taxon>
        <taxon>Steroidobacteraceae</taxon>
        <taxon>Steroidobacter</taxon>
    </lineage>
</organism>
<dbReference type="RefSeq" id="WP_161810335.1">
    <property type="nucleotide sequence ID" value="NZ_BLJN01000001.1"/>
</dbReference>
<feature type="domain" description="S-Me-THD N-terminal" evidence="1">
    <location>
        <begin position="15"/>
        <end position="171"/>
    </location>
</feature>
<name>A0A829Y5F1_9GAMM</name>
<dbReference type="Gene3D" id="3.40.1610.10">
    <property type="entry name" value="CV3147-like domain"/>
    <property type="match status" value="1"/>
</dbReference>
<evidence type="ECO:0000313" key="4">
    <source>
        <dbReference type="Proteomes" id="UP000445000"/>
    </source>
</evidence>
<dbReference type="InterPro" id="IPR027479">
    <property type="entry name" value="S-Me-THD_N_sf"/>
</dbReference>
<dbReference type="AlphaFoldDB" id="A0A829Y5F1"/>
<evidence type="ECO:0008006" key="5">
    <source>
        <dbReference type="Google" id="ProtNLM"/>
    </source>
</evidence>
<evidence type="ECO:0000259" key="2">
    <source>
        <dbReference type="Pfam" id="PF20906"/>
    </source>
</evidence>
<dbReference type="Pfam" id="PF20906">
    <property type="entry name" value="S-Me-THD_C"/>
    <property type="match status" value="1"/>
</dbReference>
<evidence type="ECO:0000313" key="3">
    <source>
        <dbReference type="EMBL" id="GFE78434.1"/>
    </source>
</evidence>
<evidence type="ECO:0000259" key="1">
    <source>
        <dbReference type="Pfam" id="PF06032"/>
    </source>
</evidence>
<dbReference type="Proteomes" id="UP000445000">
    <property type="component" value="Unassembled WGS sequence"/>
</dbReference>
<dbReference type="EMBL" id="BLJN01000001">
    <property type="protein sequence ID" value="GFE78434.1"/>
    <property type="molecule type" value="Genomic_DNA"/>
</dbReference>
<proteinExistence type="predicted"/>
<dbReference type="Pfam" id="PF06032">
    <property type="entry name" value="S-Me-THD_N"/>
    <property type="match status" value="1"/>
</dbReference>
<dbReference type="InterPro" id="IPR024071">
    <property type="entry name" value="S-Me-THD_C_sf"/>
</dbReference>
<dbReference type="InterPro" id="IPR010318">
    <property type="entry name" value="S-Me-THD_N"/>
</dbReference>
<keyword evidence="4" id="KW-1185">Reference proteome</keyword>